<protein>
    <submittedName>
        <fullName evidence="2">Uncharacterized protein</fullName>
    </submittedName>
</protein>
<keyword evidence="1" id="KW-0472">Membrane</keyword>
<evidence type="ECO:0000256" key="1">
    <source>
        <dbReference type="SAM" id="Phobius"/>
    </source>
</evidence>
<sequence length="109" mass="12498">MANLFEKKERSPLYQVFLMVFFIALMALGNNERLRTIPSAYVSFRVVQIIFSIYLLVKGVLLILGTWKERKKRTGTENLQILFVGIALILLAYVATDITLHTVDYISTI</sequence>
<evidence type="ECO:0000313" key="2">
    <source>
        <dbReference type="EMBL" id="SFN56863.1"/>
    </source>
</evidence>
<keyword evidence="1" id="KW-0812">Transmembrane</keyword>
<evidence type="ECO:0000313" key="3">
    <source>
        <dbReference type="Proteomes" id="UP000181899"/>
    </source>
</evidence>
<dbReference type="AlphaFoldDB" id="A0A1I5A395"/>
<keyword evidence="3" id="KW-1185">Reference proteome</keyword>
<gene>
    <name evidence="2" type="ORF">SAMN04488695_102295</name>
</gene>
<dbReference type="OrthoDB" id="1957391at2"/>
<feature type="transmembrane region" description="Helical" evidence="1">
    <location>
        <begin position="49"/>
        <end position="67"/>
    </location>
</feature>
<feature type="transmembrane region" description="Helical" evidence="1">
    <location>
        <begin position="79"/>
        <end position="96"/>
    </location>
</feature>
<reference evidence="2 3" key="1">
    <citation type="submission" date="2016-10" db="EMBL/GenBank/DDBJ databases">
        <authorList>
            <person name="de Groot N.N."/>
        </authorList>
    </citation>
    <scope>NUCLEOTIDE SEQUENCE [LARGE SCALE GENOMIC DNA]</scope>
    <source>
        <strain evidence="2 3">ML2</strain>
    </source>
</reference>
<dbReference type="EMBL" id="FOVK01000002">
    <property type="protein sequence ID" value="SFN56863.1"/>
    <property type="molecule type" value="Genomic_DNA"/>
</dbReference>
<dbReference type="RefSeq" id="WP_074911367.1">
    <property type="nucleotide sequence ID" value="NZ_FOVK01000002.1"/>
</dbReference>
<organism evidence="2 3">
    <name type="scientific">Proteiniclasticum ruminis</name>
    <dbReference type="NCBI Taxonomy" id="398199"/>
    <lineage>
        <taxon>Bacteria</taxon>
        <taxon>Bacillati</taxon>
        <taxon>Bacillota</taxon>
        <taxon>Clostridia</taxon>
        <taxon>Eubacteriales</taxon>
        <taxon>Clostridiaceae</taxon>
        <taxon>Proteiniclasticum</taxon>
    </lineage>
</organism>
<keyword evidence="1" id="KW-1133">Transmembrane helix</keyword>
<name>A0A1I5A395_9CLOT</name>
<dbReference type="Proteomes" id="UP000181899">
    <property type="component" value="Unassembled WGS sequence"/>
</dbReference>
<feature type="transmembrane region" description="Helical" evidence="1">
    <location>
        <begin position="12"/>
        <end position="29"/>
    </location>
</feature>
<accession>A0A1I5A395</accession>
<proteinExistence type="predicted"/>